<dbReference type="Pfam" id="PF01544">
    <property type="entry name" value="CorA"/>
    <property type="match status" value="1"/>
</dbReference>
<dbReference type="InterPro" id="IPR002523">
    <property type="entry name" value="MgTranspt_CorA/ZnTranspt_ZntB"/>
</dbReference>
<evidence type="ECO:0000313" key="10">
    <source>
        <dbReference type="Proteomes" id="UP000094580"/>
    </source>
</evidence>
<evidence type="ECO:0000256" key="8">
    <source>
        <dbReference type="SAM" id="Phobius"/>
    </source>
</evidence>
<feature type="transmembrane region" description="Helical" evidence="8">
    <location>
        <begin position="253"/>
        <end position="273"/>
    </location>
</feature>
<gene>
    <name evidence="9" type="ORF">BED47_08225</name>
</gene>
<evidence type="ECO:0000256" key="5">
    <source>
        <dbReference type="ARBA" id="ARBA00022692"/>
    </source>
</evidence>
<dbReference type="SUPFAM" id="SSF144083">
    <property type="entry name" value="Magnesium transport protein CorA, transmembrane region"/>
    <property type="match status" value="1"/>
</dbReference>
<dbReference type="PANTHER" id="PTHR46494">
    <property type="entry name" value="CORA FAMILY METAL ION TRANSPORTER (EUROFUNG)"/>
    <property type="match status" value="1"/>
</dbReference>
<evidence type="ECO:0000256" key="2">
    <source>
        <dbReference type="ARBA" id="ARBA00009765"/>
    </source>
</evidence>
<evidence type="ECO:0000256" key="4">
    <source>
        <dbReference type="ARBA" id="ARBA00022475"/>
    </source>
</evidence>
<evidence type="ECO:0000256" key="3">
    <source>
        <dbReference type="ARBA" id="ARBA00022448"/>
    </source>
</evidence>
<dbReference type="CDD" id="cd12822">
    <property type="entry name" value="TmCorA-like"/>
    <property type="match status" value="1"/>
</dbReference>
<evidence type="ECO:0000256" key="1">
    <source>
        <dbReference type="ARBA" id="ARBA00004651"/>
    </source>
</evidence>
<evidence type="ECO:0008006" key="11">
    <source>
        <dbReference type="Google" id="ProtNLM"/>
    </source>
</evidence>
<dbReference type="InterPro" id="IPR045861">
    <property type="entry name" value="CorA_cytoplasmic_dom"/>
</dbReference>
<proteinExistence type="inferred from homology"/>
<dbReference type="Proteomes" id="UP000094580">
    <property type="component" value="Unassembled WGS sequence"/>
</dbReference>
<evidence type="ECO:0000256" key="6">
    <source>
        <dbReference type="ARBA" id="ARBA00022989"/>
    </source>
</evidence>
<accession>A0ABX2ZNN8</accession>
<dbReference type="RefSeq" id="WP_069034406.1">
    <property type="nucleotide sequence ID" value="NZ_MDKC01000032.1"/>
</dbReference>
<reference evidence="9 10" key="1">
    <citation type="submission" date="2016-07" db="EMBL/GenBank/DDBJ databases">
        <authorList>
            <person name="Townsley L."/>
            <person name="Shank E.A."/>
        </authorList>
    </citation>
    <scope>NUCLEOTIDE SEQUENCE [LARGE SCALE GENOMIC DNA]</scope>
    <source>
        <strain evidence="9 10">CH01</strain>
    </source>
</reference>
<dbReference type="SUPFAM" id="SSF143865">
    <property type="entry name" value="CorA soluble domain-like"/>
    <property type="match status" value="1"/>
</dbReference>
<dbReference type="Gene3D" id="3.30.460.20">
    <property type="entry name" value="CorA soluble domain-like"/>
    <property type="match status" value="1"/>
</dbReference>
<keyword evidence="7 8" id="KW-0472">Membrane</keyword>
<comment type="caution">
    <text evidence="9">The sequence shown here is derived from an EMBL/GenBank/DDBJ whole genome shotgun (WGS) entry which is preliminary data.</text>
</comment>
<keyword evidence="3" id="KW-0813">Transport</keyword>
<keyword evidence="4" id="KW-1003">Cell membrane</keyword>
<comment type="subcellular location">
    <subcellularLocation>
        <location evidence="1">Cell membrane</location>
        <topology evidence="1">Multi-pass membrane protein</topology>
    </subcellularLocation>
</comment>
<dbReference type="Gene3D" id="1.20.58.340">
    <property type="entry name" value="Magnesium transport protein CorA, transmembrane region"/>
    <property type="match status" value="2"/>
</dbReference>
<keyword evidence="5 8" id="KW-0812">Transmembrane</keyword>
<comment type="similarity">
    <text evidence="2">Belongs to the CorA metal ion transporter (MIT) (TC 1.A.35) family.</text>
</comment>
<keyword evidence="10" id="KW-1185">Reference proteome</keyword>
<sequence length="318" mass="37721">MKRYNITNQSVETIDKFMLPTKDEILWYHFNNKSFDELTTIIESLTIHPLAKKKLLHSEHKPRINVFKNEAILSLYALTKLFKPTKINILVCSNLIISYIEDHEIDLFKYVTQEFSQNYIKVDHAGHVLYQIFHEVIEKFLISIDRFANEIEEIERDLFNDPFRKDLDQKIFNWKVQLQDLRQLVEPQVNVINQIVEADFPFLSQDAGFYFNELKENYERIINALDNFKESMGGIIELQMSLKSDRTNDIMKTLTLISAIFLPMSFIAGFYGMNFVNMPELKWKYGYVYCIVLNILFGVIISIYFNIKGWWGRKHQIK</sequence>
<evidence type="ECO:0000313" key="9">
    <source>
        <dbReference type="EMBL" id="ODG91012.1"/>
    </source>
</evidence>
<dbReference type="PANTHER" id="PTHR46494:SF1">
    <property type="entry name" value="CORA FAMILY METAL ION TRANSPORTER (EUROFUNG)"/>
    <property type="match status" value="1"/>
</dbReference>
<keyword evidence="6 8" id="KW-1133">Transmembrane helix</keyword>
<evidence type="ECO:0000256" key="7">
    <source>
        <dbReference type="ARBA" id="ARBA00023136"/>
    </source>
</evidence>
<feature type="transmembrane region" description="Helical" evidence="8">
    <location>
        <begin position="285"/>
        <end position="307"/>
    </location>
</feature>
<name>A0ABX2ZNN8_9BACI</name>
<organism evidence="9 10">
    <name type="scientific">Gottfriedia luciferensis</name>
    <dbReference type="NCBI Taxonomy" id="178774"/>
    <lineage>
        <taxon>Bacteria</taxon>
        <taxon>Bacillati</taxon>
        <taxon>Bacillota</taxon>
        <taxon>Bacilli</taxon>
        <taxon>Bacillales</taxon>
        <taxon>Bacillaceae</taxon>
        <taxon>Gottfriedia</taxon>
    </lineage>
</organism>
<dbReference type="EMBL" id="MDKC01000032">
    <property type="protein sequence ID" value="ODG91012.1"/>
    <property type="molecule type" value="Genomic_DNA"/>
</dbReference>
<dbReference type="InterPro" id="IPR045863">
    <property type="entry name" value="CorA_TM1_TM2"/>
</dbReference>
<protein>
    <recommendedName>
        <fullName evidence="11">Magnesium transporter</fullName>
    </recommendedName>
</protein>